<dbReference type="GO" id="GO:0005886">
    <property type="term" value="C:plasma membrane"/>
    <property type="evidence" value="ECO:0007669"/>
    <property type="project" value="UniProtKB-SubCell"/>
</dbReference>
<dbReference type="Proteomes" id="UP000003963">
    <property type="component" value="Unassembled WGS sequence"/>
</dbReference>
<feature type="region of interest" description="Disordered" evidence="5">
    <location>
        <begin position="205"/>
        <end position="224"/>
    </location>
</feature>
<dbReference type="PANTHER" id="PTHR23531">
    <property type="entry name" value="QUINOLENE RESISTANCE PROTEIN NORA"/>
    <property type="match status" value="1"/>
</dbReference>
<feature type="transmembrane region" description="Helical" evidence="6">
    <location>
        <begin position="58"/>
        <end position="79"/>
    </location>
</feature>
<evidence type="ECO:0000256" key="1">
    <source>
        <dbReference type="ARBA" id="ARBA00004651"/>
    </source>
</evidence>
<feature type="transmembrane region" description="Helical" evidence="6">
    <location>
        <begin position="230"/>
        <end position="252"/>
    </location>
</feature>
<evidence type="ECO:0000313" key="8">
    <source>
        <dbReference type="EMBL" id="EFL29149.1"/>
    </source>
</evidence>
<dbReference type="InterPro" id="IPR052714">
    <property type="entry name" value="MFS_Exporter"/>
</dbReference>
<feature type="transmembrane region" description="Helical" evidence="6">
    <location>
        <begin position="114"/>
        <end position="138"/>
    </location>
</feature>
<sequence>MALFTFPRRTDPADQRSPTGLEGRDFLLLIVATLGTFSNYAPLLSVVSLWSAEGGSGHGGVGAATGVTMATTVGIQLVMSRLLRRYGLRRILAAGALLLGLPTFAYPVSSGLEWVLAVSAVRGVGFGMVAVAGSALVAELVPPGQRGRAVGRYGIAVGLPQVVCLPAGVWCAQQFGFTAVFVVTGAASVLAAPLAGLMSGRRAEEHAGDEAASSGQGGTSRPEGGLRPLAGPWTMLIVSACALGGMTSFLPLALEGDAAAPTALFVLSAAVILGRWAAGSFSDRAGSGRLLVPGVLACALGTAGVAGASAGLPAAAVLASVAAGLYGLGFGALQNDTLVMMFRRAGPQGHGMASTAWNMAYDAGTGAGAVVVGVASQVVGVDGAFAAAAVLIGLVGPLARHERGHESAHRATPAPAGETC</sequence>
<dbReference type="GO" id="GO:0022857">
    <property type="term" value="F:transmembrane transporter activity"/>
    <property type="evidence" value="ECO:0007669"/>
    <property type="project" value="InterPro"/>
</dbReference>
<protein>
    <submittedName>
        <fullName evidence="8">Transmembrane transporter</fullName>
    </submittedName>
</protein>
<keyword evidence="3 6" id="KW-1133">Transmembrane helix</keyword>
<feature type="domain" description="Major facilitator superfamily (MFS) profile" evidence="7">
    <location>
        <begin position="25"/>
        <end position="404"/>
    </location>
</feature>
<name>D9WJ52_9ACTN</name>
<dbReference type="OrthoDB" id="5189108at2"/>
<evidence type="ECO:0000256" key="3">
    <source>
        <dbReference type="ARBA" id="ARBA00022989"/>
    </source>
</evidence>
<dbReference type="AlphaFoldDB" id="D9WJ52"/>
<organism evidence="8 9">
    <name type="scientific">Streptomyces himastatinicus ATCC 53653</name>
    <dbReference type="NCBI Taxonomy" id="457427"/>
    <lineage>
        <taxon>Bacteria</taxon>
        <taxon>Bacillati</taxon>
        <taxon>Actinomycetota</taxon>
        <taxon>Actinomycetes</taxon>
        <taxon>Kitasatosporales</taxon>
        <taxon>Streptomycetaceae</taxon>
        <taxon>Streptomyces</taxon>
        <taxon>Streptomyces violaceusniger group</taxon>
    </lineage>
</organism>
<dbReference type="InterPro" id="IPR011701">
    <property type="entry name" value="MFS"/>
</dbReference>
<keyword evidence="2 6" id="KW-0812">Transmembrane</keyword>
<feature type="transmembrane region" description="Helical" evidence="6">
    <location>
        <begin position="290"/>
        <end position="308"/>
    </location>
</feature>
<feature type="transmembrane region" description="Helical" evidence="6">
    <location>
        <begin position="26"/>
        <end position="52"/>
    </location>
</feature>
<keyword evidence="9" id="KW-1185">Reference proteome</keyword>
<proteinExistence type="predicted"/>
<dbReference type="Pfam" id="PF07690">
    <property type="entry name" value="MFS_1"/>
    <property type="match status" value="1"/>
</dbReference>
<evidence type="ECO:0000256" key="4">
    <source>
        <dbReference type="ARBA" id="ARBA00023136"/>
    </source>
</evidence>
<gene>
    <name evidence="8" type="ORF">SSOG_08863</name>
</gene>
<dbReference type="InterPro" id="IPR036259">
    <property type="entry name" value="MFS_trans_sf"/>
</dbReference>
<dbReference type="PROSITE" id="PS50850">
    <property type="entry name" value="MFS"/>
    <property type="match status" value="1"/>
</dbReference>
<dbReference type="EMBL" id="GG657754">
    <property type="protein sequence ID" value="EFL29149.1"/>
    <property type="molecule type" value="Genomic_DNA"/>
</dbReference>
<dbReference type="SUPFAM" id="SSF103473">
    <property type="entry name" value="MFS general substrate transporter"/>
    <property type="match status" value="1"/>
</dbReference>
<feature type="transmembrane region" description="Helical" evidence="6">
    <location>
        <begin position="91"/>
        <end position="108"/>
    </location>
</feature>
<reference evidence="8 9" key="1">
    <citation type="submission" date="2009-02" db="EMBL/GenBank/DDBJ databases">
        <title>Annotation of Streptomyces hygroscopicus strain ATCC 53653.</title>
        <authorList>
            <consortium name="The Broad Institute Genome Sequencing Platform"/>
            <consortium name="Broad Institute Microbial Sequencing Center"/>
            <person name="Fischbach M."/>
            <person name="Godfrey P."/>
            <person name="Ward D."/>
            <person name="Young S."/>
            <person name="Zeng Q."/>
            <person name="Koehrsen M."/>
            <person name="Alvarado L."/>
            <person name="Berlin A.M."/>
            <person name="Bochicchio J."/>
            <person name="Borenstein D."/>
            <person name="Chapman S.B."/>
            <person name="Chen Z."/>
            <person name="Engels R."/>
            <person name="Freedman E."/>
            <person name="Gellesch M."/>
            <person name="Goldberg J."/>
            <person name="Griggs A."/>
            <person name="Gujja S."/>
            <person name="Heilman E.R."/>
            <person name="Heiman D.I."/>
            <person name="Hepburn T.A."/>
            <person name="Howarth C."/>
            <person name="Jen D."/>
            <person name="Larson L."/>
            <person name="Lewis B."/>
            <person name="Mehta T."/>
            <person name="Park D."/>
            <person name="Pearson M."/>
            <person name="Richards J."/>
            <person name="Roberts A."/>
            <person name="Saif S."/>
            <person name="Shea T.D."/>
            <person name="Shenoy N."/>
            <person name="Sisk P."/>
            <person name="Stolte C."/>
            <person name="Sykes S.N."/>
            <person name="Thomson T."/>
            <person name="Walk T."/>
            <person name="White J."/>
            <person name="Yandava C."/>
            <person name="Straight P."/>
            <person name="Clardy J."/>
            <person name="Hung D."/>
            <person name="Kolter R."/>
            <person name="Mekalanos J."/>
            <person name="Walker S."/>
            <person name="Walsh C.T."/>
            <person name="Wieland-Brown L.C."/>
            <person name="Haas B."/>
            <person name="Nusbaum C."/>
            <person name="Birren B."/>
        </authorList>
    </citation>
    <scope>NUCLEOTIDE SEQUENCE [LARGE SCALE GENOMIC DNA]</scope>
    <source>
        <strain evidence="8 9">ATCC 53653</strain>
    </source>
</reference>
<accession>D9WJ52</accession>
<evidence type="ECO:0000256" key="2">
    <source>
        <dbReference type="ARBA" id="ARBA00022692"/>
    </source>
</evidence>
<feature type="transmembrane region" description="Helical" evidence="6">
    <location>
        <begin position="258"/>
        <end position="278"/>
    </location>
</feature>
<dbReference type="InterPro" id="IPR020846">
    <property type="entry name" value="MFS_dom"/>
</dbReference>
<dbReference type="STRING" id="457427.SSOG_08863"/>
<evidence type="ECO:0000259" key="7">
    <source>
        <dbReference type="PROSITE" id="PS50850"/>
    </source>
</evidence>
<feature type="transmembrane region" description="Helical" evidence="6">
    <location>
        <begin position="314"/>
        <end position="333"/>
    </location>
</feature>
<comment type="subcellular location">
    <subcellularLocation>
        <location evidence="1">Cell membrane</location>
        <topology evidence="1">Multi-pass membrane protein</topology>
    </subcellularLocation>
</comment>
<evidence type="ECO:0000313" key="9">
    <source>
        <dbReference type="Proteomes" id="UP000003963"/>
    </source>
</evidence>
<dbReference type="HOGENOM" id="CLU_001265_10_13_11"/>
<keyword evidence="4 6" id="KW-0472">Membrane</keyword>
<feature type="transmembrane region" description="Helical" evidence="6">
    <location>
        <begin position="150"/>
        <end position="169"/>
    </location>
</feature>
<dbReference type="RefSeq" id="WP_009720946.1">
    <property type="nucleotide sequence ID" value="NZ_GG657754.1"/>
</dbReference>
<feature type="transmembrane region" description="Helical" evidence="6">
    <location>
        <begin position="175"/>
        <end position="197"/>
    </location>
</feature>
<evidence type="ECO:0000256" key="6">
    <source>
        <dbReference type="SAM" id="Phobius"/>
    </source>
</evidence>
<dbReference type="Gene3D" id="1.20.1250.20">
    <property type="entry name" value="MFS general substrate transporter like domains"/>
    <property type="match status" value="1"/>
</dbReference>
<dbReference type="PANTHER" id="PTHR23531:SF1">
    <property type="entry name" value="QUINOLENE RESISTANCE PROTEIN NORA"/>
    <property type="match status" value="1"/>
</dbReference>
<evidence type="ECO:0000256" key="5">
    <source>
        <dbReference type="SAM" id="MobiDB-lite"/>
    </source>
</evidence>